<dbReference type="EMBL" id="VSSQ01001045">
    <property type="protein sequence ID" value="MPM04510.1"/>
    <property type="molecule type" value="Genomic_DNA"/>
</dbReference>
<evidence type="ECO:0000313" key="10">
    <source>
        <dbReference type="EMBL" id="MPM04510.1"/>
    </source>
</evidence>
<evidence type="ECO:0000256" key="4">
    <source>
        <dbReference type="ARBA" id="ARBA00022692"/>
    </source>
</evidence>
<gene>
    <name evidence="10" type="ORF">SDC9_50788</name>
</gene>
<keyword evidence="7 9" id="KW-0472">Membrane</keyword>
<keyword evidence="4 9" id="KW-0812">Transmembrane</keyword>
<evidence type="ECO:0000256" key="5">
    <source>
        <dbReference type="ARBA" id="ARBA00022970"/>
    </source>
</evidence>
<evidence type="ECO:0000256" key="2">
    <source>
        <dbReference type="ARBA" id="ARBA00022448"/>
    </source>
</evidence>
<evidence type="ECO:0000256" key="3">
    <source>
        <dbReference type="ARBA" id="ARBA00022475"/>
    </source>
</evidence>
<feature type="transmembrane region" description="Helical" evidence="9">
    <location>
        <begin position="506"/>
        <end position="526"/>
    </location>
</feature>
<comment type="caution">
    <text evidence="10">The sequence shown here is derived from an EMBL/GenBank/DDBJ whole genome shotgun (WGS) entry which is preliminary data.</text>
</comment>
<dbReference type="CDD" id="cd06582">
    <property type="entry name" value="TM_PBP1_LivH_like"/>
    <property type="match status" value="1"/>
</dbReference>
<feature type="transmembrane region" description="Helical" evidence="9">
    <location>
        <begin position="282"/>
        <end position="301"/>
    </location>
</feature>
<dbReference type="PANTHER" id="PTHR11795:SF447">
    <property type="entry name" value="ABC TRANSPORTER PERMEASE PROTEIN"/>
    <property type="match status" value="1"/>
</dbReference>
<evidence type="ECO:0000256" key="7">
    <source>
        <dbReference type="ARBA" id="ARBA00023136"/>
    </source>
</evidence>
<feature type="transmembrane region" description="Helical" evidence="9">
    <location>
        <begin position="343"/>
        <end position="361"/>
    </location>
</feature>
<dbReference type="PANTHER" id="PTHR11795">
    <property type="entry name" value="BRANCHED-CHAIN AMINO ACID TRANSPORT SYSTEM PERMEASE PROTEIN LIVH"/>
    <property type="match status" value="1"/>
</dbReference>
<accession>A0A644WL52</accession>
<feature type="transmembrane region" description="Helical" evidence="9">
    <location>
        <begin position="391"/>
        <end position="408"/>
    </location>
</feature>
<feature type="transmembrane region" description="Helical" evidence="9">
    <location>
        <begin position="440"/>
        <end position="462"/>
    </location>
</feature>
<keyword evidence="5" id="KW-0029">Amino-acid transport</keyword>
<keyword evidence="2" id="KW-0813">Transport</keyword>
<dbReference type="GO" id="GO:0006865">
    <property type="term" value="P:amino acid transport"/>
    <property type="evidence" value="ECO:0007669"/>
    <property type="project" value="UniProtKB-KW"/>
</dbReference>
<name>A0A644WL52_9ZZZZ</name>
<organism evidence="10">
    <name type="scientific">bioreactor metagenome</name>
    <dbReference type="NCBI Taxonomy" id="1076179"/>
    <lineage>
        <taxon>unclassified sequences</taxon>
        <taxon>metagenomes</taxon>
        <taxon>ecological metagenomes</taxon>
    </lineage>
</organism>
<feature type="transmembrane region" description="Helical" evidence="9">
    <location>
        <begin position="307"/>
        <end position="331"/>
    </location>
</feature>
<sequence>MVLLDRIGRLLAFVLVAATLAGPGAAAPREDMLAPLCAGDFGAQKAALEEIARAGVAGSDAEAAWALRVVAAFDGRKLRCAGPLAYLEEPDGLIGAATLEPAAGLDPASLSEPSVNLRLRAFSASATAVLTLRGAPDLAARRAAFGVLAKRGEALTPQMMEDLAAAETDAALQAEILAMQAAMQLGNPDPALRLAAVDEIGKTASKANASMLTEALAKEKDPEVARAIKTQIAGIERVLSFGHLLSTLYSGMSYASVLFLAALGLAVIFGLMGVINLAQGELIMIGAYAGWLVQEAMRAVVPGLLDYYLIVAIPVSFLASALVGLAMEVLIIRRLYTRPLMTLLATWAISLLLINTVRVVFGSQNMEFYQPAYVSGGVQVVGDFIMTMNRLFAILISVGACLVVLWLLRRTTFGLYLRAVTQNRAIAGALGINTRRIDQLAFGLGSGLAGLAGLALSPLYNVNPNMGANFVVDSFMVVVLGGVGSLLGAVLAALGIGQINVVIEPLYGAVAAKVLVLLLIIAFIQWRPEGLFAPKGRR</sequence>
<dbReference type="GO" id="GO:0005886">
    <property type="term" value="C:plasma membrane"/>
    <property type="evidence" value="ECO:0007669"/>
    <property type="project" value="UniProtKB-SubCell"/>
</dbReference>
<feature type="transmembrane region" description="Helical" evidence="9">
    <location>
        <begin position="474"/>
        <end position="494"/>
    </location>
</feature>
<dbReference type="Pfam" id="PF02653">
    <property type="entry name" value="BPD_transp_2"/>
    <property type="match status" value="1"/>
</dbReference>
<evidence type="ECO:0000256" key="8">
    <source>
        <dbReference type="ARBA" id="ARBA00037998"/>
    </source>
</evidence>
<evidence type="ECO:0000256" key="6">
    <source>
        <dbReference type="ARBA" id="ARBA00022989"/>
    </source>
</evidence>
<dbReference type="AlphaFoldDB" id="A0A644WL52"/>
<comment type="similarity">
    <text evidence="8">Belongs to the binding-protein-dependent transport system permease family. LivHM subfamily.</text>
</comment>
<dbReference type="InterPro" id="IPR017779">
    <property type="entry name" value="ABC_UrtB_bac"/>
</dbReference>
<dbReference type="InterPro" id="IPR052157">
    <property type="entry name" value="BCAA_transport_permease"/>
</dbReference>
<proteinExistence type="inferred from homology"/>
<keyword evidence="3" id="KW-1003">Cell membrane</keyword>
<dbReference type="InterPro" id="IPR001851">
    <property type="entry name" value="ABC_transp_permease"/>
</dbReference>
<reference evidence="10" key="1">
    <citation type="submission" date="2019-08" db="EMBL/GenBank/DDBJ databases">
        <authorList>
            <person name="Kucharzyk K."/>
            <person name="Murdoch R.W."/>
            <person name="Higgins S."/>
            <person name="Loffler F."/>
        </authorList>
    </citation>
    <scope>NUCLEOTIDE SEQUENCE</scope>
</reference>
<comment type="subcellular location">
    <subcellularLocation>
        <location evidence="1">Cell membrane</location>
        <topology evidence="1">Multi-pass membrane protein</topology>
    </subcellularLocation>
</comment>
<evidence type="ECO:0000256" key="9">
    <source>
        <dbReference type="SAM" id="Phobius"/>
    </source>
</evidence>
<evidence type="ECO:0008006" key="11">
    <source>
        <dbReference type="Google" id="ProtNLM"/>
    </source>
</evidence>
<evidence type="ECO:0000256" key="1">
    <source>
        <dbReference type="ARBA" id="ARBA00004651"/>
    </source>
</evidence>
<keyword evidence="6 9" id="KW-1133">Transmembrane helix</keyword>
<feature type="transmembrane region" description="Helical" evidence="9">
    <location>
        <begin position="254"/>
        <end position="275"/>
    </location>
</feature>
<dbReference type="GO" id="GO:0022857">
    <property type="term" value="F:transmembrane transporter activity"/>
    <property type="evidence" value="ECO:0007669"/>
    <property type="project" value="InterPro"/>
</dbReference>
<dbReference type="NCBIfam" id="TIGR03409">
    <property type="entry name" value="urea_trans_UrtB"/>
    <property type="match status" value="1"/>
</dbReference>
<protein>
    <recommendedName>
        <fullName evidence="11">High-affinity branched-chain amino acid transport system permease protein LivH</fullName>
    </recommendedName>
</protein>